<evidence type="ECO:0000256" key="8">
    <source>
        <dbReference type="PIRSR" id="PIRSR600760-2"/>
    </source>
</evidence>
<proteinExistence type="inferred from homology"/>
<dbReference type="Proteomes" id="UP000288395">
    <property type="component" value="Unassembled WGS sequence"/>
</dbReference>
<dbReference type="PROSITE" id="PS00629">
    <property type="entry name" value="IMP_1"/>
    <property type="match status" value="1"/>
</dbReference>
<dbReference type="RefSeq" id="WP_126765403.1">
    <property type="nucleotide sequence ID" value="NZ_PIPJ01000001.1"/>
</dbReference>
<dbReference type="EC" id="3.1.3.25" evidence="9"/>
<dbReference type="NCBIfam" id="NF008027">
    <property type="entry name" value="PRK10757.1"/>
    <property type="match status" value="1"/>
</dbReference>
<keyword evidence="6" id="KW-0804">Transcription</keyword>
<comment type="caution">
    <text evidence="10">The sequence shown here is derived from an EMBL/GenBank/DDBJ whole genome shotgun (WGS) entry which is preliminary data.</text>
</comment>
<gene>
    <name evidence="10" type="ORF">CWE08_02910</name>
</gene>
<feature type="binding site" evidence="8">
    <location>
        <position position="86"/>
    </location>
    <ligand>
        <name>Mg(2+)</name>
        <dbReference type="ChEBI" id="CHEBI:18420"/>
        <label>1</label>
        <note>catalytic</note>
    </ligand>
</feature>
<dbReference type="InterPro" id="IPR033942">
    <property type="entry name" value="IMPase"/>
</dbReference>
<dbReference type="Gene3D" id="3.40.190.80">
    <property type="match status" value="1"/>
</dbReference>
<dbReference type="GO" id="GO:0006020">
    <property type="term" value="P:inositol metabolic process"/>
    <property type="evidence" value="ECO:0007669"/>
    <property type="project" value="TreeGrafter"/>
</dbReference>
<evidence type="ECO:0000256" key="4">
    <source>
        <dbReference type="ARBA" id="ARBA00022723"/>
    </source>
</evidence>
<dbReference type="Pfam" id="PF00459">
    <property type="entry name" value="Inositol_P"/>
    <property type="match status" value="1"/>
</dbReference>
<dbReference type="AlphaFoldDB" id="A0A432W3B2"/>
<dbReference type="GO" id="GO:0046854">
    <property type="term" value="P:phosphatidylinositol phosphate biosynthetic process"/>
    <property type="evidence" value="ECO:0007669"/>
    <property type="project" value="InterPro"/>
</dbReference>
<dbReference type="SUPFAM" id="SSF56655">
    <property type="entry name" value="Carbohydrate phosphatase"/>
    <property type="match status" value="1"/>
</dbReference>
<evidence type="ECO:0000256" key="6">
    <source>
        <dbReference type="ARBA" id="ARBA00022814"/>
    </source>
</evidence>
<accession>A0A432W3B2</accession>
<organism evidence="10 11">
    <name type="scientific">Aliidiomarina iranensis</name>
    <dbReference type="NCBI Taxonomy" id="1434071"/>
    <lineage>
        <taxon>Bacteria</taxon>
        <taxon>Pseudomonadati</taxon>
        <taxon>Pseudomonadota</taxon>
        <taxon>Gammaproteobacteria</taxon>
        <taxon>Alteromonadales</taxon>
        <taxon>Idiomarinaceae</taxon>
        <taxon>Aliidiomarina</taxon>
    </lineage>
</organism>
<sequence>MHAILNIAVRAARAAGRVAMKSFAQPDQVEVSSKGLHDYVSNIDKACEEVIINTIKKSYPDHAFLAEESGEHGAKGDYLWVIDPIDGTTNYVRGIPHFCISIALTHKGITQHAVVYDPVREEMFTASRGAGAQLNGYRIRVGGGKDLDGALLATGFPFRMKHLLPEYQAVFNKFFEQTADIRRAGAAALDLAYVAAGRYDGFFEAGLKYWDTAAGELLVREAGGVVTDFGGGMNHNNSGNVVAAAPRILQTMVTQMRPLLSESMRK</sequence>
<dbReference type="FunFam" id="3.30.540.10:FF:000003">
    <property type="entry name" value="Inositol-1-monophosphatase"/>
    <property type="match status" value="1"/>
</dbReference>
<comment type="cofactor">
    <cofactor evidence="2 8 9">
        <name>Mg(2+)</name>
        <dbReference type="ChEBI" id="CHEBI:18420"/>
    </cofactor>
</comment>
<feature type="binding site" evidence="8">
    <location>
        <position position="83"/>
    </location>
    <ligand>
        <name>Mg(2+)</name>
        <dbReference type="ChEBI" id="CHEBI:18420"/>
        <label>1</label>
        <note>catalytic</note>
    </ligand>
</feature>
<dbReference type="InterPro" id="IPR022337">
    <property type="entry name" value="Inositol_monophosphatase_SuhB"/>
</dbReference>
<evidence type="ECO:0000313" key="11">
    <source>
        <dbReference type="Proteomes" id="UP000288395"/>
    </source>
</evidence>
<dbReference type="InterPro" id="IPR020583">
    <property type="entry name" value="Inositol_monoP_metal-BS"/>
</dbReference>
<keyword evidence="4 8" id="KW-0479">Metal-binding</keyword>
<evidence type="ECO:0000256" key="9">
    <source>
        <dbReference type="RuleBase" id="RU364068"/>
    </source>
</evidence>
<keyword evidence="11" id="KW-1185">Reference proteome</keyword>
<dbReference type="OrthoDB" id="9785695at2"/>
<feature type="binding site" evidence="8">
    <location>
        <position position="67"/>
    </location>
    <ligand>
        <name>Mg(2+)</name>
        <dbReference type="ChEBI" id="CHEBI:18420"/>
        <label>1</label>
        <note>catalytic</note>
    </ligand>
</feature>
<dbReference type="PROSITE" id="PS00630">
    <property type="entry name" value="IMP_2"/>
    <property type="match status" value="1"/>
</dbReference>
<dbReference type="GO" id="GO:0008934">
    <property type="term" value="F:inositol monophosphate 1-phosphatase activity"/>
    <property type="evidence" value="ECO:0007669"/>
    <property type="project" value="InterPro"/>
</dbReference>
<dbReference type="EMBL" id="PIPJ01000001">
    <property type="protein sequence ID" value="RUO23694.1"/>
    <property type="molecule type" value="Genomic_DNA"/>
</dbReference>
<evidence type="ECO:0000256" key="2">
    <source>
        <dbReference type="ARBA" id="ARBA00001946"/>
    </source>
</evidence>
<evidence type="ECO:0000256" key="1">
    <source>
        <dbReference type="ARBA" id="ARBA00001033"/>
    </source>
</evidence>
<keyword evidence="5 9" id="KW-0378">Hydrolase</keyword>
<evidence type="ECO:0000256" key="7">
    <source>
        <dbReference type="ARBA" id="ARBA00022842"/>
    </source>
</evidence>
<keyword evidence="6" id="KW-0889">Transcription antitermination</keyword>
<comment type="similarity">
    <text evidence="3 9">Belongs to the inositol monophosphatase superfamily.</text>
</comment>
<dbReference type="InterPro" id="IPR000760">
    <property type="entry name" value="Inositol_monophosphatase-like"/>
</dbReference>
<keyword evidence="6" id="KW-0805">Transcription regulation</keyword>
<keyword evidence="7 8" id="KW-0460">Magnesium</keyword>
<dbReference type="PRINTS" id="PR01959">
    <property type="entry name" value="SBIMPHPHTASE"/>
</dbReference>
<evidence type="ECO:0000256" key="3">
    <source>
        <dbReference type="ARBA" id="ARBA00009759"/>
    </source>
</evidence>
<dbReference type="PRINTS" id="PR00377">
    <property type="entry name" value="IMPHPHTASES"/>
</dbReference>
<reference evidence="11" key="1">
    <citation type="journal article" date="2018" name="Front. Microbiol.">
        <title>Genome-Based Analysis Reveals the Taxonomy and Diversity of the Family Idiomarinaceae.</title>
        <authorList>
            <person name="Liu Y."/>
            <person name="Lai Q."/>
            <person name="Shao Z."/>
        </authorList>
    </citation>
    <scope>NUCLEOTIDE SEQUENCE [LARGE SCALE GENOMIC DNA]</scope>
    <source>
        <strain evidence="11">GBPy7</strain>
    </source>
</reference>
<dbReference type="PANTHER" id="PTHR20854">
    <property type="entry name" value="INOSITOL MONOPHOSPHATASE"/>
    <property type="match status" value="1"/>
</dbReference>
<protein>
    <recommendedName>
        <fullName evidence="9">Inositol-1-monophosphatase</fullName>
        <ecNumber evidence="9">3.1.3.25</ecNumber>
    </recommendedName>
</protein>
<dbReference type="Gene3D" id="3.30.540.10">
    <property type="entry name" value="Fructose-1,6-Bisphosphatase, subunit A, domain 1"/>
    <property type="match status" value="1"/>
</dbReference>
<comment type="catalytic activity">
    <reaction evidence="1 9">
        <text>a myo-inositol phosphate + H2O = myo-inositol + phosphate</text>
        <dbReference type="Rhea" id="RHEA:24056"/>
        <dbReference type="ChEBI" id="CHEBI:15377"/>
        <dbReference type="ChEBI" id="CHEBI:17268"/>
        <dbReference type="ChEBI" id="CHEBI:43474"/>
        <dbReference type="ChEBI" id="CHEBI:84139"/>
        <dbReference type="EC" id="3.1.3.25"/>
    </reaction>
</comment>
<dbReference type="PANTHER" id="PTHR20854:SF4">
    <property type="entry name" value="INOSITOL-1-MONOPHOSPHATASE-RELATED"/>
    <property type="match status" value="1"/>
</dbReference>
<evidence type="ECO:0000313" key="10">
    <source>
        <dbReference type="EMBL" id="RUO23694.1"/>
    </source>
</evidence>
<evidence type="ECO:0000256" key="5">
    <source>
        <dbReference type="ARBA" id="ARBA00022801"/>
    </source>
</evidence>
<dbReference type="GO" id="GO:0046872">
    <property type="term" value="F:metal ion binding"/>
    <property type="evidence" value="ECO:0007669"/>
    <property type="project" value="UniProtKB-KW"/>
</dbReference>
<dbReference type="GO" id="GO:0007165">
    <property type="term" value="P:signal transduction"/>
    <property type="evidence" value="ECO:0007669"/>
    <property type="project" value="TreeGrafter"/>
</dbReference>
<name>A0A432W3B2_9GAMM</name>
<dbReference type="GO" id="GO:0031564">
    <property type="term" value="P:transcription antitermination"/>
    <property type="evidence" value="ECO:0007669"/>
    <property type="project" value="UniProtKB-KW"/>
</dbReference>
<feature type="binding site" evidence="8">
    <location>
        <position position="211"/>
    </location>
    <ligand>
        <name>Mg(2+)</name>
        <dbReference type="ChEBI" id="CHEBI:18420"/>
        <label>1</label>
        <note>catalytic</note>
    </ligand>
</feature>
<dbReference type="InterPro" id="IPR020550">
    <property type="entry name" value="Inositol_monophosphatase_CS"/>
</dbReference>
<dbReference type="CDD" id="cd01639">
    <property type="entry name" value="IMPase"/>
    <property type="match status" value="1"/>
</dbReference>
<feature type="binding site" evidence="8">
    <location>
        <position position="85"/>
    </location>
    <ligand>
        <name>Mg(2+)</name>
        <dbReference type="ChEBI" id="CHEBI:18420"/>
        <label>1</label>
        <note>catalytic</note>
    </ligand>
</feature>